<gene>
    <name evidence="4" type="ORF">PLEPLA_LOCUS36837</name>
</gene>
<dbReference type="Proteomes" id="UP001153269">
    <property type="component" value="Unassembled WGS sequence"/>
</dbReference>
<keyword evidence="1" id="KW-0175">Coiled coil</keyword>
<dbReference type="AlphaFoldDB" id="A0A9N7VIQ3"/>
<evidence type="ECO:0000256" key="2">
    <source>
        <dbReference type="ARBA" id="ARBA00046344"/>
    </source>
</evidence>
<dbReference type="EMBL" id="CADEAL010004003">
    <property type="protein sequence ID" value="CAB1449156.1"/>
    <property type="molecule type" value="Genomic_DNA"/>
</dbReference>
<dbReference type="SUPFAM" id="SSF58113">
    <property type="entry name" value="Apolipoprotein A-I"/>
    <property type="match status" value="1"/>
</dbReference>
<feature type="region of interest" description="Disordered" evidence="3">
    <location>
        <begin position="1"/>
        <end position="21"/>
    </location>
</feature>
<feature type="compositionally biased region" description="Basic and acidic residues" evidence="3">
    <location>
        <begin position="1"/>
        <end position="20"/>
    </location>
</feature>
<accession>A0A9N7VIQ3</accession>
<evidence type="ECO:0000256" key="1">
    <source>
        <dbReference type="ARBA" id="ARBA00023054"/>
    </source>
</evidence>
<evidence type="ECO:0000256" key="3">
    <source>
        <dbReference type="SAM" id="MobiDB-lite"/>
    </source>
</evidence>
<evidence type="ECO:0000313" key="4">
    <source>
        <dbReference type="EMBL" id="CAB1449156.1"/>
    </source>
</evidence>
<proteinExistence type="inferred from homology"/>
<evidence type="ECO:0000313" key="5">
    <source>
        <dbReference type="Proteomes" id="UP001153269"/>
    </source>
</evidence>
<dbReference type="PANTHER" id="PTHR22420">
    <property type="entry name" value="PROTEIN FAM81A"/>
    <property type="match status" value="1"/>
</dbReference>
<comment type="caution">
    <text evidence="4">The sequence shown here is derived from an EMBL/GenBank/DDBJ whole genome shotgun (WGS) entry which is preliminary data.</text>
</comment>
<evidence type="ECO:0008006" key="6">
    <source>
        <dbReference type="Google" id="ProtNLM"/>
    </source>
</evidence>
<organism evidence="4 5">
    <name type="scientific">Pleuronectes platessa</name>
    <name type="common">European plaice</name>
    <dbReference type="NCBI Taxonomy" id="8262"/>
    <lineage>
        <taxon>Eukaryota</taxon>
        <taxon>Metazoa</taxon>
        <taxon>Chordata</taxon>
        <taxon>Craniata</taxon>
        <taxon>Vertebrata</taxon>
        <taxon>Euteleostomi</taxon>
        <taxon>Actinopterygii</taxon>
        <taxon>Neopterygii</taxon>
        <taxon>Teleostei</taxon>
        <taxon>Neoteleostei</taxon>
        <taxon>Acanthomorphata</taxon>
        <taxon>Carangaria</taxon>
        <taxon>Pleuronectiformes</taxon>
        <taxon>Pleuronectoidei</taxon>
        <taxon>Pleuronectidae</taxon>
        <taxon>Pleuronectes</taxon>
    </lineage>
</organism>
<feature type="compositionally biased region" description="Basic and acidic residues" evidence="3">
    <location>
        <begin position="266"/>
        <end position="293"/>
    </location>
</feature>
<reference evidence="4" key="1">
    <citation type="submission" date="2020-03" db="EMBL/GenBank/DDBJ databases">
        <authorList>
            <person name="Weist P."/>
        </authorList>
    </citation>
    <scope>NUCLEOTIDE SEQUENCE</scope>
</reference>
<protein>
    <recommendedName>
        <fullName evidence="6">Protein FAM81B</fullName>
    </recommendedName>
</protein>
<feature type="region of interest" description="Disordered" evidence="3">
    <location>
        <begin position="266"/>
        <end position="298"/>
    </location>
</feature>
<dbReference type="PANTHER" id="PTHR22420:SF5">
    <property type="entry name" value="PROTEIN FAM81B"/>
    <property type="match status" value="1"/>
</dbReference>
<keyword evidence="5" id="KW-1185">Reference proteome</keyword>
<name>A0A9N7VIQ3_PLEPL</name>
<comment type="similarity">
    <text evidence="2">Belongs to the FAM81 family.</text>
</comment>
<sequence>MSYESKLKPDQSHSRPDVLEGRLGGQERTLAVLLEQAFAIKAEVAVGLQSTKGSVQVEALSRKLLESHILTITRIVKQLSVDIQAMERQIAQRDSVTSGTSQAVQSLDQKNLAGIGDLRGRVARCDASIAKLSADVSSGDRHRIRLQQEMKELRAGVDVKLEELEVKLHRDLERLSASLTELTQSHRSSLCDLHKQVQLLEEKMSGGRKEAKEQTDSLRKWTEQHLNSFLQTHAQSSQQLYSRLQDKMLESESRLAIRLRALEAQMERSEPQRDQSDQSQADRLKRSERELSERVSSVENSLHQELQLLKHDYHKGFRSVHDAMQSLRQIGDIKSRLDKGELQKDIRHM</sequence>
<dbReference type="InterPro" id="IPR029619">
    <property type="entry name" value="FAM81"/>
</dbReference>